<reference evidence="2 3" key="1">
    <citation type="journal article" date="2023" name="Plants (Basel)">
        <title>Bridging the Gap: Combining Genomics and Transcriptomics Approaches to Understand Stylosanthes scabra, an Orphan Legume from the Brazilian Caatinga.</title>
        <authorList>
            <person name="Ferreira-Neto J.R.C."/>
            <person name="da Silva M.D."/>
            <person name="Binneck E."/>
            <person name="de Melo N.F."/>
            <person name="da Silva R.H."/>
            <person name="de Melo A.L.T.M."/>
            <person name="Pandolfi V."/>
            <person name="Bustamante F.O."/>
            <person name="Brasileiro-Vidal A.C."/>
            <person name="Benko-Iseppon A.M."/>
        </authorList>
    </citation>
    <scope>NUCLEOTIDE SEQUENCE [LARGE SCALE GENOMIC DNA]</scope>
    <source>
        <tissue evidence="2">Leaves</tissue>
    </source>
</reference>
<proteinExistence type="predicted"/>
<feature type="compositionally biased region" description="Polar residues" evidence="1">
    <location>
        <begin position="67"/>
        <end position="79"/>
    </location>
</feature>
<feature type="region of interest" description="Disordered" evidence="1">
    <location>
        <begin position="21"/>
        <end position="98"/>
    </location>
</feature>
<dbReference type="Proteomes" id="UP001341840">
    <property type="component" value="Unassembled WGS sequence"/>
</dbReference>
<feature type="compositionally biased region" description="Polar residues" evidence="1">
    <location>
        <begin position="21"/>
        <end position="35"/>
    </location>
</feature>
<protein>
    <submittedName>
        <fullName evidence="2">Uncharacterized protein</fullName>
    </submittedName>
</protein>
<accession>A0ABU6SP45</accession>
<organism evidence="2 3">
    <name type="scientific">Stylosanthes scabra</name>
    <dbReference type="NCBI Taxonomy" id="79078"/>
    <lineage>
        <taxon>Eukaryota</taxon>
        <taxon>Viridiplantae</taxon>
        <taxon>Streptophyta</taxon>
        <taxon>Embryophyta</taxon>
        <taxon>Tracheophyta</taxon>
        <taxon>Spermatophyta</taxon>
        <taxon>Magnoliopsida</taxon>
        <taxon>eudicotyledons</taxon>
        <taxon>Gunneridae</taxon>
        <taxon>Pentapetalae</taxon>
        <taxon>rosids</taxon>
        <taxon>fabids</taxon>
        <taxon>Fabales</taxon>
        <taxon>Fabaceae</taxon>
        <taxon>Papilionoideae</taxon>
        <taxon>50 kb inversion clade</taxon>
        <taxon>dalbergioids sensu lato</taxon>
        <taxon>Dalbergieae</taxon>
        <taxon>Pterocarpus clade</taxon>
        <taxon>Stylosanthes</taxon>
    </lineage>
</organism>
<gene>
    <name evidence="2" type="ORF">PIB30_072205</name>
</gene>
<comment type="caution">
    <text evidence="2">The sequence shown here is derived from an EMBL/GenBank/DDBJ whole genome shotgun (WGS) entry which is preliminary data.</text>
</comment>
<evidence type="ECO:0000313" key="3">
    <source>
        <dbReference type="Proteomes" id="UP001341840"/>
    </source>
</evidence>
<keyword evidence="3" id="KW-1185">Reference proteome</keyword>
<sequence length="149" mass="15946">MDVDQDDDVALIDGLLYLATSHTNPAGIPSTNPLSESRRADIPHSMCLHPVIPKAEQSAGEGDQHTESTQPRNRRSSNPWGDKQEYDGKPMTGGDLHILPGSAAHIVLPDTSAGTKMLAQQSPMTSDHIGQDPPKVAITSCALECLKRS</sequence>
<evidence type="ECO:0000313" key="2">
    <source>
        <dbReference type="EMBL" id="MED6138216.1"/>
    </source>
</evidence>
<evidence type="ECO:0000256" key="1">
    <source>
        <dbReference type="SAM" id="MobiDB-lite"/>
    </source>
</evidence>
<name>A0ABU6SP45_9FABA</name>
<dbReference type="EMBL" id="JASCZI010061265">
    <property type="protein sequence ID" value="MED6138216.1"/>
    <property type="molecule type" value="Genomic_DNA"/>
</dbReference>